<accession>A0A1R0XB10</accession>
<dbReference type="RefSeq" id="WP_051491057.1">
    <property type="nucleotide sequence ID" value="NZ_MKQL01000001.1"/>
</dbReference>
<proteinExistence type="predicted"/>
<dbReference type="Proteomes" id="UP000187465">
    <property type="component" value="Unassembled WGS sequence"/>
</dbReference>
<protein>
    <submittedName>
        <fullName evidence="1">Uncharacterized protein</fullName>
    </submittedName>
</protein>
<evidence type="ECO:0000313" key="2">
    <source>
        <dbReference type="Proteomes" id="UP000187465"/>
    </source>
</evidence>
<name>A0A1R0XB10_9BACL</name>
<sequence length="173" mass="19189">MNIAVISYSFTGNNEALARSVANALSAEHIRISEAKPRTLGRITFDMIFDRIPLVQPKPEQIGKYDIILFFGPVWMGKVATPLRAYLKDLKKNPQKYGYLSISGGADGPNPKVPGELRKRTGADPVVFIEQHIADLISADHKPARKDTSAYKLNEGDINQLTGKIVKKVRDMI</sequence>
<gene>
    <name evidence="1" type="ORF">BJP51_16110</name>
</gene>
<evidence type="ECO:0000313" key="1">
    <source>
        <dbReference type="EMBL" id="OMD32114.1"/>
    </source>
</evidence>
<dbReference type="Gene3D" id="3.40.50.360">
    <property type="match status" value="1"/>
</dbReference>
<reference evidence="1 2" key="1">
    <citation type="submission" date="2016-10" db="EMBL/GenBank/DDBJ databases">
        <title>Paenibacillus species isolates.</title>
        <authorList>
            <person name="Beno S.M."/>
        </authorList>
    </citation>
    <scope>NUCLEOTIDE SEQUENCE [LARGE SCALE GENOMIC DNA]</scope>
    <source>
        <strain evidence="1 2">FSL H7-0604</strain>
    </source>
</reference>
<organism evidence="1 2">
    <name type="scientific">Paenibacillus odorifer</name>
    <dbReference type="NCBI Taxonomy" id="189426"/>
    <lineage>
        <taxon>Bacteria</taxon>
        <taxon>Bacillati</taxon>
        <taxon>Bacillota</taxon>
        <taxon>Bacilli</taxon>
        <taxon>Bacillales</taxon>
        <taxon>Paenibacillaceae</taxon>
        <taxon>Paenibacillus</taxon>
    </lineage>
</organism>
<dbReference type="SUPFAM" id="SSF52218">
    <property type="entry name" value="Flavoproteins"/>
    <property type="match status" value="1"/>
</dbReference>
<dbReference type="InterPro" id="IPR029039">
    <property type="entry name" value="Flavoprotein-like_sf"/>
</dbReference>
<dbReference type="EMBL" id="MKQP01000018">
    <property type="protein sequence ID" value="OMD32114.1"/>
    <property type="molecule type" value="Genomic_DNA"/>
</dbReference>
<comment type="caution">
    <text evidence="1">The sequence shown here is derived from an EMBL/GenBank/DDBJ whole genome shotgun (WGS) entry which is preliminary data.</text>
</comment>
<dbReference type="AlphaFoldDB" id="A0A1R0XB10"/>